<dbReference type="SUPFAM" id="SSF47413">
    <property type="entry name" value="lambda repressor-like DNA-binding domains"/>
    <property type="match status" value="1"/>
</dbReference>
<dbReference type="Gene3D" id="1.10.260.40">
    <property type="entry name" value="lambda repressor-like DNA-binding domains"/>
    <property type="match status" value="1"/>
</dbReference>
<keyword evidence="1" id="KW-0238">DNA-binding</keyword>
<evidence type="ECO:0000313" key="3">
    <source>
        <dbReference type="EMBL" id="BAG03273.1"/>
    </source>
</evidence>
<keyword evidence="4" id="KW-1185">Reference proteome</keyword>
<dbReference type="KEGG" id="mar:MAE_34510"/>
<dbReference type="eggNOG" id="COG3093">
    <property type="taxonomic scope" value="Bacteria"/>
</dbReference>
<name>B0JMI8_MICAN</name>
<reference evidence="3 4" key="1">
    <citation type="journal article" date="2007" name="DNA Res.">
        <title>Complete genomic structure of the bloom-forming toxic cyanobacterium Microcystis aeruginosa NIES-843.</title>
        <authorList>
            <person name="Kaneko T."/>
            <person name="Nakajima N."/>
            <person name="Okamoto S."/>
            <person name="Suzuki I."/>
            <person name="Tanabe Y."/>
            <person name="Tamaoki M."/>
            <person name="Nakamura Y."/>
            <person name="Kasai F."/>
            <person name="Watanabe A."/>
            <person name="Kawashima K."/>
            <person name="Kishida Y."/>
            <person name="Ono A."/>
            <person name="Shimizu Y."/>
            <person name="Takahashi C."/>
            <person name="Minami C."/>
            <person name="Fujishiro T."/>
            <person name="Kohara M."/>
            <person name="Katoh M."/>
            <person name="Nakazaki N."/>
            <person name="Nakayama S."/>
            <person name="Yamada M."/>
            <person name="Tabata S."/>
            <person name="Watanabe M.M."/>
        </authorList>
    </citation>
    <scope>NUCLEOTIDE SEQUENCE [LARGE SCALE GENOMIC DNA]</scope>
    <source>
        <strain evidence="4">NIES-843 / IAM M-247</strain>
    </source>
</reference>
<dbReference type="PANTHER" id="PTHR36924:SF1">
    <property type="entry name" value="ANTITOXIN HIGA-1"/>
    <property type="match status" value="1"/>
</dbReference>
<evidence type="ECO:0000256" key="1">
    <source>
        <dbReference type="ARBA" id="ARBA00023125"/>
    </source>
</evidence>
<protein>
    <submittedName>
        <fullName evidence="3">HTH-type transcriptional regulator</fullName>
    </submittedName>
</protein>
<accession>B0JMI8</accession>
<dbReference type="EnsemblBacteria" id="BAG03273">
    <property type="protein sequence ID" value="BAG03273"/>
    <property type="gene ID" value="MAE_34510"/>
</dbReference>
<dbReference type="Pfam" id="PF01381">
    <property type="entry name" value="HTH_3"/>
    <property type="match status" value="1"/>
</dbReference>
<dbReference type="PANTHER" id="PTHR36924">
    <property type="entry name" value="ANTITOXIN HIGA-1"/>
    <property type="match status" value="1"/>
</dbReference>
<dbReference type="PaxDb" id="449447-MAE_34510"/>
<dbReference type="InterPro" id="IPR001387">
    <property type="entry name" value="Cro/C1-type_HTH"/>
</dbReference>
<evidence type="ECO:0000313" key="4">
    <source>
        <dbReference type="Proteomes" id="UP000001510"/>
    </source>
</evidence>
<gene>
    <name evidence="3" type="ordered locus">MAE_34510</name>
</gene>
<evidence type="ECO:0000259" key="2">
    <source>
        <dbReference type="PROSITE" id="PS50943"/>
    </source>
</evidence>
<dbReference type="InterPro" id="IPR013430">
    <property type="entry name" value="Toxin_antidote_HigA"/>
</dbReference>
<feature type="domain" description="HTH cro/C1-type" evidence="2">
    <location>
        <begin position="13"/>
        <end position="67"/>
    </location>
</feature>
<dbReference type="AlphaFoldDB" id="B0JMI8"/>
<organism evidence="3 4">
    <name type="scientific">Microcystis aeruginosa (strain NIES-843 / IAM M-2473)</name>
    <dbReference type="NCBI Taxonomy" id="449447"/>
    <lineage>
        <taxon>Bacteria</taxon>
        <taxon>Bacillati</taxon>
        <taxon>Cyanobacteriota</taxon>
        <taxon>Cyanophyceae</taxon>
        <taxon>Oscillatoriophycideae</taxon>
        <taxon>Chroococcales</taxon>
        <taxon>Microcystaceae</taxon>
        <taxon>Microcystis</taxon>
    </lineage>
</organism>
<dbReference type="PROSITE" id="PS50943">
    <property type="entry name" value="HTH_CROC1"/>
    <property type="match status" value="1"/>
</dbReference>
<dbReference type="Proteomes" id="UP000001510">
    <property type="component" value="Chromosome"/>
</dbReference>
<dbReference type="NCBIfam" id="TIGR02607">
    <property type="entry name" value="antidote_HigA"/>
    <property type="match status" value="1"/>
</dbReference>
<dbReference type="CDD" id="cd00093">
    <property type="entry name" value="HTH_XRE"/>
    <property type="match status" value="1"/>
</dbReference>
<dbReference type="InterPro" id="IPR010982">
    <property type="entry name" value="Lambda_DNA-bd_dom_sf"/>
</dbReference>
<dbReference type="EMBL" id="AP009552">
    <property type="protein sequence ID" value="BAG03273.1"/>
    <property type="molecule type" value="Genomic_DNA"/>
</dbReference>
<dbReference type="GO" id="GO:0003677">
    <property type="term" value="F:DNA binding"/>
    <property type="evidence" value="ECO:0007669"/>
    <property type="project" value="UniProtKB-KW"/>
</dbReference>
<sequence length="103" mass="11411">MTLKNPVHPGRIVKSSIEELELTVTAAAKMLNVSRSRLSNLINGKAGISPEMAVRLSKTIGSTPAFWLRLQMNYDLAEVRTHIPHPKCHNVSKEEGARVKILI</sequence>
<proteinExistence type="predicted"/>
<dbReference type="SMART" id="SM00530">
    <property type="entry name" value="HTH_XRE"/>
    <property type="match status" value="1"/>
</dbReference>
<dbReference type="HOGENOM" id="CLU_140230_2_0_3"/>
<dbReference type="STRING" id="449447.MAE_34510"/>